<evidence type="ECO:0000313" key="2">
    <source>
        <dbReference type="EMBL" id="VFQ93592.1"/>
    </source>
</evidence>
<organism evidence="2 3">
    <name type="scientific">Cuscuta campestris</name>
    <dbReference type="NCBI Taxonomy" id="132261"/>
    <lineage>
        <taxon>Eukaryota</taxon>
        <taxon>Viridiplantae</taxon>
        <taxon>Streptophyta</taxon>
        <taxon>Embryophyta</taxon>
        <taxon>Tracheophyta</taxon>
        <taxon>Spermatophyta</taxon>
        <taxon>Magnoliopsida</taxon>
        <taxon>eudicotyledons</taxon>
        <taxon>Gunneridae</taxon>
        <taxon>Pentapetalae</taxon>
        <taxon>asterids</taxon>
        <taxon>lamiids</taxon>
        <taxon>Solanales</taxon>
        <taxon>Convolvulaceae</taxon>
        <taxon>Cuscuteae</taxon>
        <taxon>Cuscuta</taxon>
        <taxon>Cuscuta subgen. Grammica</taxon>
        <taxon>Cuscuta sect. Cleistogrammica</taxon>
    </lineage>
</organism>
<protein>
    <submittedName>
        <fullName evidence="2">Uncharacterized protein</fullName>
    </submittedName>
</protein>
<feature type="region of interest" description="Disordered" evidence="1">
    <location>
        <begin position="1"/>
        <end position="62"/>
    </location>
</feature>
<proteinExistence type="predicted"/>
<sequence>MDQPSSSHFTQHVDSDPDDAEYIAPSTEDEESSEEEEDISSDEGDNGQDVRAVPQLQDMHRRETHRSLRLTFHVPIIEVGNRYPSFQSLQQAVSLRNIAEHRHFHTEVKQSRYWRASCVYAHQ</sequence>
<accession>A0A484MXJ3</accession>
<dbReference type="EMBL" id="OOIL02004928">
    <property type="protein sequence ID" value="VFQ93592.1"/>
    <property type="molecule type" value="Genomic_DNA"/>
</dbReference>
<feature type="compositionally biased region" description="Polar residues" evidence="1">
    <location>
        <begin position="1"/>
        <end position="12"/>
    </location>
</feature>
<dbReference type="AlphaFoldDB" id="A0A484MXJ3"/>
<gene>
    <name evidence="2" type="ORF">CCAM_LOCUS35368</name>
</gene>
<feature type="compositionally biased region" description="Acidic residues" evidence="1">
    <location>
        <begin position="16"/>
        <end position="46"/>
    </location>
</feature>
<reference evidence="2 3" key="1">
    <citation type="submission" date="2018-04" db="EMBL/GenBank/DDBJ databases">
        <authorList>
            <person name="Vogel A."/>
        </authorList>
    </citation>
    <scope>NUCLEOTIDE SEQUENCE [LARGE SCALE GENOMIC DNA]</scope>
</reference>
<evidence type="ECO:0000313" key="3">
    <source>
        <dbReference type="Proteomes" id="UP000595140"/>
    </source>
</evidence>
<dbReference type="Proteomes" id="UP000595140">
    <property type="component" value="Unassembled WGS sequence"/>
</dbReference>
<keyword evidence="3" id="KW-1185">Reference proteome</keyword>
<name>A0A484MXJ3_9ASTE</name>
<evidence type="ECO:0000256" key="1">
    <source>
        <dbReference type="SAM" id="MobiDB-lite"/>
    </source>
</evidence>